<dbReference type="InterPro" id="IPR045621">
    <property type="entry name" value="BPD_transp_1_N"/>
</dbReference>
<feature type="transmembrane region" description="Helical" evidence="7">
    <location>
        <begin position="88"/>
        <end position="111"/>
    </location>
</feature>
<feature type="transmembrane region" description="Helical" evidence="7">
    <location>
        <begin position="168"/>
        <end position="189"/>
    </location>
</feature>
<feature type="transmembrane region" description="Helical" evidence="7">
    <location>
        <begin position="123"/>
        <end position="148"/>
    </location>
</feature>
<sequence length="304" mass="33535">MIPSLLLASIIVFSFIHLIPGDPAQIMLGDQATPEQVQGLREAMGLDRPLYVQYGRWLSGVVRGDFGTSIFFHQPVLHVILDRAETSVLIAVFSMMLIVLVGVPIGILSAVRYNSRLDQLFSGLSMFFASVPTFWLGLNLMLLFSVMLRWLPTSGFPSILESGEWSNLRYLVLPCITLAAPNSALIIRLTRSSMLDVAKADYVKTARAKGLSEGAVNIRHIFRNSLISVVSALGFTFVALMAGTVVTETVFSLPGIGRLVVESVLRRDYPTIQGIILIIAFLYMVINLLVDLSFALLDPRIRYS</sequence>
<gene>
    <name evidence="9" type="ORF">C8D99_10666</name>
</gene>
<feature type="transmembrane region" description="Helical" evidence="7">
    <location>
        <begin position="226"/>
        <end position="251"/>
    </location>
</feature>
<organism evidence="9 10">
    <name type="scientific">Aminivibrio pyruvatiphilus</name>
    <dbReference type="NCBI Taxonomy" id="1005740"/>
    <lineage>
        <taxon>Bacteria</taxon>
        <taxon>Thermotogati</taxon>
        <taxon>Synergistota</taxon>
        <taxon>Synergistia</taxon>
        <taxon>Synergistales</taxon>
        <taxon>Aminobacteriaceae</taxon>
        <taxon>Aminivibrio</taxon>
    </lineage>
</organism>
<protein>
    <submittedName>
        <fullName evidence="9">Peptide/nickel transport system permease protein</fullName>
    </submittedName>
</protein>
<keyword evidence="2 7" id="KW-0813">Transport</keyword>
<evidence type="ECO:0000256" key="6">
    <source>
        <dbReference type="ARBA" id="ARBA00023136"/>
    </source>
</evidence>
<feature type="transmembrane region" description="Helical" evidence="7">
    <location>
        <begin position="271"/>
        <end position="297"/>
    </location>
</feature>
<dbReference type="CDD" id="cd06261">
    <property type="entry name" value="TM_PBP2"/>
    <property type="match status" value="1"/>
</dbReference>
<accession>A0A4V3HGF6</accession>
<dbReference type="Proteomes" id="UP000295066">
    <property type="component" value="Unassembled WGS sequence"/>
</dbReference>
<evidence type="ECO:0000313" key="10">
    <source>
        <dbReference type="Proteomes" id="UP000295066"/>
    </source>
</evidence>
<comment type="similarity">
    <text evidence="7">Belongs to the binding-protein-dependent transport system permease family.</text>
</comment>
<dbReference type="Pfam" id="PF00528">
    <property type="entry name" value="BPD_transp_1"/>
    <property type="match status" value="1"/>
</dbReference>
<dbReference type="GO" id="GO:0055085">
    <property type="term" value="P:transmembrane transport"/>
    <property type="evidence" value="ECO:0007669"/>
    <property type="project" value="InterPro"/>
</dbReference>
<evidence type="ECO:0000259" key="8">
    <source>
        <dbReference type="PROSITE" id="PS50928"/>
    </source>
</evidence>
<dbReference type="AlphaFoldDB" id="A0A4V3HGF6"/>
<feature type="domain" description="ABC transmembrane type-1" evidence="8">
    <location>
        <begin position="84"/>
        <end position="290"/>
    </location>
</feature>
<dbReference type="Gene3D" id="1.10.3720.10">
    <property type="entry name" value="MetI-like"/>
    <property type="match status" value="1"/>
</dbReference>
<dbReference type="PROSITE" id="PS50928">
    <property type="entry name" value="ABC_TM1"/>
    <property type="match status" value="1"/>
</dbReference>
<dbReference type="GO" id="GO:0005886">
    <property type="term" value="C:plasma membrane"/>
    <property type="evidence" value="ECO:0007669"/>
    <property type="project" value="UniProtKB-SubCell"/>
</dbReference>
<evidence type="ECO:0000256" key="4">
    <source>
        <dbReference type="ARBA" id="ARBA00022692"/>
    </source>
</evidence>
<dbReference type="SUPFAM" id="SSF161098">
    <property type="entry name" value="MetI-like"/>
    <property type="match status" value="1"/>
</dbReference>
<evidence type="ECO:0000256" key="3">
    <source>
        <dbReference type="ARBA" id="ARBA00022475"/>
    </source>
</evidence>
<name>A0A4V3HGF6_9BACT</name>
<keyword evidence="4 7" id="KW-0812">Transmembrane</keyword>
<keyword evidence="3" id="KW-1003">Cell membrane</keyword>
<comment type="caution">
    <text evidence="9">The sequence shown here is derived from an EMBL/GenBank/DDBJ whole genome shotgun (WGS) entry which is preliminary data.</text>
</comment>
<dbReference type="PANTHER" id="PTHR43163:SF3">
    <property type="entry name" value="PEPTIDE ABC TRANSPORTER PERMEASE PROTEIN"/>
    <property type="match status" value="1"/>
</dbReference>
<evidence type="ECO:0000256" key="7">
    <source>
        <dbReference type="RuleBase" id="RU363032"/>
    </source>
</evidence>
<evidence type="ECO:0000256" key="2">
    <source>
        <dbReference type="ARBA" id="ARBA00022448"/>
    </source>
</evidence>
<reference evidence="9 10" key="1">
    <citation type="submission" date="2019-03" db="EMBL/GenBank/DDBJ databases">
        <title>Genomic Encyclopedia of Type Strains, Phase IV (KMG-IV): sequencing the most valuable type-strain genomes for metagenomic binning, comparative biology and taxonomic classification.</title>
        <authorList>
            <person name="Goeker M."/>
        </authorList>
    </citation>
    <scope>NUCLEOTIDE SEQUENCE [LARGE SCALE GENOMIC DNA]</scope>
    <source>
        <strain evidence="9 10">DSM 25964</strain>
    </source>
</reference>
<dbReference type="InterPro" id="IPR035906">
    <property type="entry name" value="MetI-like_sf"/>
</dbReference>
<comment type="subcellular location">
    <subcellularLocation>
        <location evidence="1 7">Cell membrane</location>
        <topology evidence="1 7">Multi-pass membrane protein</topology>
    </subcellularLocation>
</comment>
<keyword evidence="10" id="KW-1185">Reference proteome</keyword>
<keyword evidence="5 7" id="KW-1133">Transmembrane helix</keyword>
<dbReference type="PANTHER" id="PTHR43163">
    <property type="entry name" value="DIPEPTIDE TRANSPORT SYSTEM PERMEASE PROTEIN DPPB-RELATED"/>
    <property type="match status" value="1"/>
</dbReference>
<keyword evidence="6 7" id="KW-0472">Membrane</keyword>
<dbReference type="EMBL" id="SORI01000006">
    <property type="protein sequence ID" value="TDY61211.1"/>
    <property type="molecule type" value="Genomic_DNA"/>
</dbReference>
<evidence type="ECO:0000313" key="9">
    <source>
        <dbReference type="EMBL" id="TDY61211.1"/>
    </source>
</evidence>
<proteinExistence type="inferred from homology"/>
<dbReference type="InterPro" id="IPR000515">
    <property type="entry name" value="MetI-like"/>
</dbReference>
<dbReference type="Pfam" id="PF19300">
    <property type="entry name" value="BPD_transp_1_N"/>
    <property type="match status" value="1"/>
</dbReference>
<evidence type="ECO:0000256" key="1">
    <source>
        <dbReference type="ARBA" id="ARBA00004651"/>
    </source>
</evidence>
<evidence type="ECO:0000256" key="5">
    <source>
        <dbReference type="ARBA" id="ARBA00022989"/>
    </source>
</evidence>